<dbReference type="GO" id="GO:0003887">
    <property type="term" value="F:DNA-directed DNA polymerase activity"/>
    <property type="evidence" value="ECO:0007669"/>
    <property type="project" value="InterPro"/>
</dbReference>
<dbReference type="InterPro" id="IPR012337">
    <property type="entry name" value="RNaseH-like_sf"/>
</dbReference>
<proteinExistence type="predicted"/>
<dbReference type="Gene3D" id="3.30.420.10">
    <property type="entry name" value="Ribonuclease H-like superfamily/Ribonuclease H"/>
    <property type="match status" value="1"/>
</dbReference>
<dbReference type="EMBL" id="LAZR01035540">
    <property type="protein sequence ID" value="KKL27233.1"/>
    <property type="molecule type" value="Genomic_DNA"/>
</dbReference>
<dbReference type="GO" id="GO:0006302">
    <property type="term" value="P:double-strand break repair"/>
    <property type="evidence" value="ECO:0007669"/>
    <property type="project" value="TreeGrafter"/>
</dbReference>
<gene>
    <name evidence="4" type="ORF">LCGC14_2387230</name>
</gene>
<dbReference type="PANTHER" id="PTHR10133">
    <property type="entry name" value="DNA POLYMERASE I"/>
    <property type="match status" value="1"/>
</dbReference>
<dbReference type="Gene3D" id="1.20.1060.10">
    <property type="entry name" value="Taq DNA Polymerase, Chain T, domain 4"/>
    <property type="match status" value="1"/>
</dbReference>
<feature type="compositionally biased region" description="Basic and acidic residues" evidence="2">
    <location>
        <begin position="503"/>
        <end position="521"/>
    </location>
</feature>
<protein>
    <recommendedName>
        <fullName evidence="3">DNA-directed DNA polymerase family A palm domain-containing protein</fullName>
    </recommendedName>
</protein>
<dbReference type="GO" id="GO:0006261">
    <property type="term" value="P:DNA-templated DNA replication"/>
    <property type="evidence" value="ECO:0007669"/>
    <property type="project" value="InterPro"/>
</dbReference>
<dbReference type="AlphaFoldDB" id="A0A0F9ETX0"/>
<dbReference type="PRINTS" id="PR00868">
    <property type="entry name" value="DNAPOLI"/>
</dbReference>
<dbReference type="NCBIfam" id="NF038380">
    <property type="entry name" value="phage_DpoZ_1"/>
    <property type="match status" value="1"/>
</dbReference>
<reference evidence="4" key="1">
    <citation type="journal article" date="2015" name="Nature">
        <title>Complex archaea that bridge the gap between prokaryotes and eukaryotes.</title>
        <authorList>
            <person name="Spang A."/>
            <person name="Saw J.H."/>
            <person name="Jorgensen S.L."/>
            <person name="Zaremba-Niedzwiedzka K."/>
            <person name="Martijn J."/>
            <person name="Lind A.E."/>
            <person name="van Eijk R."/>
            <person name="Schleper C."/>
            <person name="Guy L."/>
            <person name="Ettema T.J."/>
        </authorList>
    </citation>
    <scope>NUCLEOTIDE SEQUENCE</scope>
</reference>
<dbReference type="SUPFAM" id="SSF56672">
    <property type="entry name" value="DNA/RNA polymerases"/>
    <property type="match status" value="1"/>
</dbReference>
<comment type="caution">
    <text evidence="4">The sequence shown here is derived from an EMBL/GenBank/DDBJ whole genome shotgun (WGS) entry which is preliminary data.</text>
</comment>
<dbReference type="InterPro" id="IPR036397">
    <property type="entry name" value="RNaseH_sf"/>
</dbReference>
<evidence type="ECO:0000256" key="2">
    <source>
        <dbReference type="SAM" id="MobiDB-lite"/>
    </source>
</evidence>
<dbReference type="InterPro" id="IPR043502">
    <property type="entry name" value="DNA/RNA_pol_sf"/>
</dbReference>
<dbReference type="SUPFAM" id="SSF53098">
    <property type="entry name" value="Ribonuclease H-like"/>
    <property type="match status" value="1"/>
</dbReference>
<dbReference type="Gene3D" id="3.30.70.370">
    <property type="match status" value="1"/>
</dbReference>
<evidence type="ECO:0000313" key="4">
    <source>
        <dbReference type="EMBL" id="KKL27233.1"/>
    </source>
</evidence>
<sequence>IRFGYIYLGITCSLSWEMGRMKYPQLSRYDFVVVDTETTGLRWWEDKVFGIAITLPTGKDFYFDVRNPNALMWAMEELPKAKKWIAHHAKFEAHMLRESGVFMDLDKAECTMTRAALINEHLYSYELGYVGMECIGEGKQDDIWLELSQMFGGRATRNAQSKNLHRAPENLVAAYAKGDTSLTKKIWEWQNSEIDNQDLSQVVNLEKALFPMLVDIEHRGVPVDIDRTEQAVIKINRACKKMQKELDDIAGFPINPNPSKSIHKLFQPYLNNGHWHAIDGTVLVTTPSGNPSINNEALIKMTHPAASLILSLRQLIKTRDTFLMGHILGHHNNGLIHANFNQTKTDQDMGTGTGRISVSDPALQQIHKRNKKIAEIVRSCFIPDKGQQWNSHDYSQADFRLMAHYTRNQKILDAYDSDPKTDFHQLVAKITGLPREKTQGIKGNAKQLNLGLMFGMQEGRMAQEMGLPYEVNVSSRGHEYLVPGEEAHEILYNYHRAISRGKSDSRFRAEHKLPQRQARRDNLRHRS</sequence>
<evidence type="ECO:0000259" key="3">
    <source>
        <dbReference type="Pfam" id="PF00476"/>
    </source>
</evidence>
<organism evidence="4">
    <name type="scientific">marine sediment metagenome</name>
    <dbReference type="NCBI Taxonomy" id="412755"/>
    <lineage>
        <taxon>unclassified sequences</taxon>
        <taxon>metagenomes</taxon>
        <taxon>ecological metagenomes</taxon>
    </lineage>
</organism>
<evidence type="ECO:0000256" key="1">
    <source>
        <dbReference type="ARBA" id="ARBA00022705"/>
    </source>
</evidence>
<feature type="domain" description="DNA-directed DNA polymerase family A palm" evidence="3">
    <location>
        <begin position="229"/>
        <end position="468"/>
    </location>
</feature>
<dbReference type="GO" id="GO:0003677">
    <property type="term" value="F:DNA binding"/>
    <property type="evidence" value="ECO:0007669"/>
    <property type="project" value="InterPro"/>
</dbReference>
<name>A0A0F9ETX0_9ZZZZ</name>
<feature type="non-terminal residue" evidence="4">
    <location>
        <position position="1"/>
    </location>
</feature>
<keyword evidence="1" id="KW-0235">DNA replication</keyword>
<feature type="region of interest" description="Disordered" evidence="2">
    <location>
        <begin position="503"/>
        <end position="527"/>
    </location>
</feature>
<dbReference type="InterPro" id="IPR001098">
    <property type="entry name" value="DNA-dir_DNA_pol_A_palm_dom"/>
</dbReference>
<dbReference type="Gene3D" id="1.10.150.20">
    <property type="entry name" value="5' to 3' exonuclease, C-terminal subdomain"/>
    <property type="match status" value="1"/>
</dbReference>
<dbReference type="PANTHER" id="PTHR10133:SF27">
    <property type="entry name" value="DNA POLYMERASE NU"/>
    <property type="match status" value="1"/>
</dbReference>
<dbReference type="Pfam" id="PF00476">
    <property type="entry name" value="DNA_pol_A"/>
    <property type="match status" value="1"/>
</dbReference>
<accession>A0A0F9ETX0</accession>
<dbReference type="InterPro" id="IPR002298">
    <property type="entry name" value="DNA_polymerase_A"/>
</dbReference>